<dbReference type="InterPro" id="IPR052336">
    <property type="entry name" value="MlaD_Phospholipid_Transporter"/>
</dbReference>
<gene>
    <name evidence="4" type="ORF">AX660_13930</name>
</gene>
<dbReference type="PANTHER" id="PTHR33371">
    <property type="entry name" value="INTERMEMBRANE PHOSPHOLIPID TRANSPORT SYSTEM BINDING PROTEIN MLAD-RELATED"/>
    <property type="match status" value="1"/>
</dbReference>
<feature type="domain" description="Mce/MlaD" evidence="3">
    <location>
        <begin position="47"/>
        <end position="110"/>
    </location>
</feature>
<dbReference type="Pfam" id="PF02470">
    <property type="entry name" value="MlaD"/>
    <property type="match status" value="1"/>
</dbReference>
<keyword evidence="5" id="KW-1185">Reference proteome</keyword>
<dbReference type="AlphaFoldDB" id="A0A136A1Z5"/>
<sequence>MSFSTNHAFNPSWQDKLIGLVIVLGIIASVLWWIINLKTVDTRYWLPVEATLSESYGIGKDTPIKVSGIAIGKVQNIELTDKAQVRLKILLNRQYMRFFHTDSRLEIDSAIALNSMLSGNSLSWHIGLSEDELTAGASVPVTEPQSMNALFQKLDLEGLLTTLSNIMANLDRVSQTLSNNQQAINLTLQNLANSSDTLSQSLQKLPPLLDAGNFLISNVNQAVNNIDPQITHSLQNWNRTLNDSQQLMQNSNHLISNLNETATLAPDTLMATNTALYEVTKLTKTLQSHWLFASPNENPETKTEVPIIYPADSTLYSNQEQTNTSSKLSLEKP</sequence>
<comment type="caution">
    <text evidence="4">The sequence shown here is derived from an EMBL/GenBank/DDBJ whole genome shotgun (WGS) entry which is preliminary data.</text>
</comment>
<keyword evidence="2" id="KW-0472">Membrane</keyword>
<protein>
    <recommendedName>
        <fullName evidence="3">Mce/MlaD domain-containing protein</fullName>
    </recommendedName>
</protein>
<evidence type="ECO:0000256" key="2">
    <source>
        <dbReference type="SAM" id="Phobius"/>
    </source>
</evidence>
<evidence type="ECO:0000256" key="1">
    <source>
        <dbReference type="SAM" id="MobiDB-lite"/>
    </source>
</evidence>
<reference evidence="5" key="1">
    <citation type="submission" date="2016-02" db="EMBL/GenBank/DDBJ databases">
        <authorList>
            <person name="Schultz-Johansen M."/>
            <person name="Glaring M.A."/>
            <person name="Bech P.K."/>
            <person name="Stougaard P."/>
        </authorList>
    </citation>
    <scope>NUCLEOTIDE SEQUENCE [LARGE SCALE GENOMIC DNA]</scope>
    <source>
        <strain evidence="5">S66</strain>
    </source>
</reference>
<feature type="transmembrane region" description="Helical" evidence="2">
    <location>
        <begin position="17"/>
        <end position="35"/>
    </location>
</feature>
<evidence type="ECO:0000259" key="3">
    <source>
        <dbReference type="Pfam" id="PF02470"/>
    </source>
</evidence>
<keyword evidence="2" id="KW-1133">Transmembrane helix</keyword>
<dbReference type="RefSeq" id="WP_068376412.1">
    <property type="nucleotide sequence ID" value="NZ_LSNE01000005.1"/>
</dbReference>
<dbReference type="OrthoDB" id="9788420at2"/>
<dbReference type="PANTHER" id="PTHR33371:SF4">
    <property type="entry name" value="INTERMEMBRANE PHOSPHOLIPID TRANSPORT SYSTEM BINDING PROTEIN MLAD"/>
    <property type="match status" value="1"/>
</dbReference>
<keyword evidence="2" id="KW-0812">Transmembrane</keyword>
<name>A0A136A1Z5_9ALTE</name>
<organism evidence="4 5">
    <name type="scientific">Paraglaciecola hydrolytica</name>
    <dbReference type="NCBI Taxonomy" id="1799789"/>
    <lineage>
        <taxon>Bacteria</taxon>
        <taxon>Pseudomonadati</taxon>
        <taxon>Pseudomonadota</taxon>
        <taxon>Gammaproteobacteria</taxon>
        <taxon>Alteromonadales</taxon>
        <taxon>Alteromonadaceae</taxon>
        <taxon>Paraglaciecola</taxon>
    </lineage>
</organism>
<dbReference type="STRING" id="1799789.AX660_13930"/>
<accession>A0A136A1Z5</accession>
<proteinExistence type="predicted"/>
<dbReference type="Proteomes" id="UP000070299">
    <property type="component" value="Unassembled WGS sequence"/>
</dbReference>
<dbReference type="EMBL" id="LSNE01000005">
    <property type="protein sequence ID" value="KXI29241.1"/>
    <property type="molecule type" value="Genomic_DNA"/>
</dbReference>
<evidence type="ECO:0000313" key="5">
    <source>
        <dbReference type="Proteomes" id="UP000070299"/>
    </source>
</evidence>
<evidence type="ECO:0000313" key="4">
    <source>
        <dbReference type="EMBL" id="KXI29241.1"/>
    </source>
</evidence>
<feature type="region of interest" description="Disordered" evidence="1">
    <location>
        <begin position="314"/>
        <end position="333"/>
    </location>
</feature>
<dbReference type="InterPro" id="IPR003399">
    <property type="entry name" value="Mce/MlaD"/>
</dbReference>